<feature type="domain" description="HTH cro/C1-type" evidence="2">
    <location>
        <begin position="13"/>
        <end position="69"/>
    </location>
</feature>
<name>A0ABS0HAK0_9ACTN</name>
<dbReference type="PROSITE" id="PS50943">
    <property type="entry name" value="HTH_CROC1"/>
    <property type="match status" value="1"/>
</dbReference>
<dbReference type="EMBL" id="JADPUN010000422">
    <property type="protein sequence ID" value="MBF9135374.1"/>
    <property type="molecule type" value="Genomic_DNA"/>
</dbReference>
<evidence type="ECO:0000256" key="1">
    <source>
        <dbReference type="SAM" id="MobiDB-lite"/>
    </source>
</evidence>
<dbReference type="InterPro" id="IPR001387">
    <property type="entry name" value="Cro/C1-type_HTH"/>
</dbReference>
<dbReference type="Gene3D" id="1.10.260.40">
    <property type="entry name" value="lambda repressor-like DNA-binding domains"/>
    <property type="match status" value="1"/>
</dbReference>
<accession>A0ABS0HAK0</accession>
<dbReference type="Proteomes" id="UP000638560">
    <property type="component" value="Unassembled WGS sequence"/>
</dbReference>
<proteinExistence type="predicted"/>
<keyword evidence="4" id="KW-1185">Reference proteome</keyword>
<organism evidence="3 4">
    <name type="scientific">Plantactinospora alkalitolerans</name>
    <dbReference type="NCBI Taxonomy" id="2789879"/>
    <lineage>
        <taxon>Bacteria</taxon>
        <taxon>Bacillati</taxon>
        <taxon>Actinomycetota</taxon>
        <taxon>Actinomycetes</taxon>
        <taxon>Micromonosporales</taxon>
        <taxon>Micromonosporaceae</taxon>
        <taxon>Plantactinospora</taxon>
    </lineage>
</organism>
<evidence type="ECO:0000313" key="3">
    <source>
        <dbReference type="EMBL" id="MBF9135374.1"/>
    </source>
</evidence>
<dbReference type="Pfam" id="PF13560">
    <property type="entry name" value="HTH_31"/>
    <property type="match status" value="1"/>
</dbReference>
<protein>
    <submittedName>
        <fullName evidence="3">Helix-turn-helix transcriptional regulator</fullName>
    </submittedName>
</protein>
<evidence type="ECO:0000259" key="2">
    <source>
        <dbReference type="PROSITE" id="PS50943"/>
    </source>
</evidence>
<dbReference type="CDD" id="cd00093">
    <property type="entry name" value="HTH_XRE"/>
    <property type="match status" value="1"/>
</dbReference>
<dbReference type="RefSeq" id="WP_230395625.1">
    <property type="nucleotide sequence ID" value="NZ_JADPUN010000422.1"/>
</dbReference>
<gene>
    <name evidence="3" type="ORF">I0C86_41725</name>
</gene>
<dbReference type="SUPFAM" id="SSF47413">
    <property type="entry name" value="lambda repressor-like DNA-binding domains"/>
    <property type="match status" value="1"/>
</dbReference>
<dbReference type="SMART" id="SM00530">
    <property type="entry name" value="HTH_XRE"/>
    <property type="match status" value="1"/>
</dbReference>
<dbReference type="InterPro" id="IPR010982">
    <property type="entry name" value="Lambda_DNA-bd_dom_sf"/>
</dbReference>
<evidence type="ECO:0000313" key="4">
    <source>
        <dbReference type="Proteomes" id="UP000638560"/>
    </source>
</evidence>
<sequence>MAHGSPTPDGTAIRRHRHALGISQSALARKTGYSSAYLCQIENGLAHTISPDALNRIQRALGNPDRKYLVLSAGGRPAPRNPNMTQGHLADAA</sequence>
<feature type="region of interest" description="Disordered" evidence="1">
    <location>
        <begin position="74"/>
        <end position="93"/>
    </location>
</feature>
<reference evidence="3 4" key="1">
    <citation type="submission" date="2020-11" db="EMBL/GenBank/DDBJ databases">
        <title>A novel isolate from a Black sea contaminated sediment with potential to produce alkanes: Plantactinospora alkalitolerans sp. nov.</title>
        <authorList>
            <person name="Carro L."/>
            <person name="Veyisoglu A."/>
            <person name="Guven K."/>
            <person name="Schumann P."/>
            <person name="Klenk H.-P."/>
            <person name="Sahin N."/>
        </authorList>
    </citation>
    <scope>NUCLEOTIDE SEQUENCE [LARGE SCALE GENOMIC DNA]</scope>
    <source>
        <strain evidence="3 4">S1510</strain>
    </source>
</reference>
<comment type="caution">
    <text evidence="3">The sequence shown here is derived from an EMBL/GenBank/DDBJ whole genome shotgun (WGS) entry which is preliminary data.</text>
</comment>